<dbReference type="PANTHER" id="PTHR42781:SF4">
    <property type="entry name" value="SPERMIDINE_PUTRESCINE IMPORT ATP-BINDING PROTEIN POTA"/>
    <property type="match status" value="1"/>
</dbReference>
<reference evidence="5 6" key="1">
    <citation type="submission" date="2019-12" db="EMBL/GenBank/DDBJ databases">
        <title>Genome sequenceing of Clostridium bovifaecis.</title>
        <authorList>
            <person name="Yao Y."/>
        </authorList>
    </citation>
    <scope>NUCLEOTIDE SEQUENCE [LARGE SCALE GENOMIC DNA]</scope>
    <source>
        <strain evidence="5 6">BXX</strain>
    </source>
</reference>
<evidence type="ECO:0000256" key="3">
    <source>
        <dbReference type="ARBA" id="ARBA00022840"/>
    </source>
</evidence>
<evidence type="ECO:0000256" key="2">
    <source>
        <dbReference type="ARBA" id="ARBA00022741"/>
    </source>
</evidence>
<dbReference type="Pfam" id="PF00005">
    <property type="entry name" value="ABC_tran"/>
    <property type="match status" value="1"/>
</dbReference>
<dbReference type="InterPro" id="IPR050093">
    <property type="entry name" value="ABC_SmlMolc_Importer"/>
</dbReference>
<keyword evidence="3 5" id="KW-0067">ATP-binding</keyword>
<protein>
    <submittedName>
        <fullName evidence="5">ATP-binding cassette domain-containing protein</fullName>
    </submittedName>
</protein>
<keyword evidence="6" id="KW-1185">Reference proteome</keyword>
<dbReference type="EMBL" id="CP046522">
    <property type="protein sequence ID" value="QGU96828.1"/>
    <property type="molecule type" value="Genomic_DNA"/>
</dbReference>
<keyword evidence="1" id="KW-0813">Transport</keyword>
<dbReference type="InterPro" id="IPR017871">
    <property type="entry name" value="ABC_transporter-like_CS"/>
</dbReference>
<organism evidence="5 6">
    <name type="scientific">Clostridium bovifaecis</name>
    <dbReference type="NCBI Taxonomy" id="2184719"/>
    <lineage>
        <taxon>Bacteria</taxon>
        <taxon>Bacillati</taxon>
        <taxon>Bacillota</taxon>
        <taxon>Clostridia</taxon>
        <taxon>Eubacteriales</taxon>
        <taxon>Clostridiaceae</taxon>
        <taxon>Clostridium</taxon>
    </lineage>
</organism>
<dbReference type="GO" id="GO:0005524">
    <property type="term" value="F:ATP binding"/>
    <property type="evidence" value="ECO:0007669"/>
    <property type="project" value="UniProtKB-KW"/>
</dbReference>
<evidence type="ECO:0000256" key="1">
    <source>
        <dbReference type="ARBA" id="ARBA00022448"/>
    </source>
</evidence>
<keyword evidence="2" id="KW-0547">Nucleotide-binding</keyword>
<dbReference type="SUPFAM" id="SSF52540">
    <property type="entry name" value="P-loop containing nucleoside triphosphate hydrolases"/>
    <property type="match status" value="1"/>
</dbReference>
<proteinExistence type="predicted"/>
<dbReference type="InterPro" id="IPR027417">
    <property type="entry name" value="P-loop_NTPase"/>
</dbReference>
<accession>A0A6I6F8V2</accession>
<evidence type="ECO:0000313" key="5">
    <source>
        <dbReference type="EMBL" id="QGU96828.1"/>
    </source>
</evidence>
<dbReference type="Proteomes" id="UP000422764">
    <property type="component" value="Chromosome"/>
</dbReference>
<name>A0A6I6F8V2_9CLOT</name>
<dbReference type="InterPro" id="IPR003439">
    <property type="entry name" value="ABC_transporter-like_ATP-bd"/>
</dbReference>
<dbReference type="SMART" id="SM00382">
    <property type="entry name" value="AAA"/>
    <property type="match status" value="1"/>
</dbReference>
<dbReference type="Gene3D" id="3.40.50.300">
    <property type="entry name" value="P-loop containing nucleotide triphosphate hydrolases"/>
    <property type="match status" value="1"/>
</dbReference>
<sequence>MSLYVDIEKKLGGFYLQSKFEIENEILGILGASGCGKSITLKCIAGIENPDRGKIILDGEVIFDSENNINIHPRLRKTGYLFQNYALFPNMTVEENIACGVSKSKRVNKIVEENIRRFCLNGLEKLYPGQLSGGQQQRVAIARMLAAEPKILMFDEPFSALDSFLKVQLEYELINVLEEFKGTTLYVSHDRDEVYRICKKILVLDSGRTEMVRGKEELLSHPKTLSETLLTGCENISSAEKINNHSLKAVDWGIILYSSEIIPDDLKYVGFHAHSFKMVDNLQQENVIDCNILKIVENIFYNTIIFRNKENSSTNKWSYLRFKIDKNKWNEMQKKNKLCLKMPSDKLILI</sequence>
<gene>
    <name evidence="5" type="ORF">GOM49_09890</name>
</gene>
<dbReference type="AlphaFoldDB" id="A0A6I6F8V2"/>
<dbReference type="GO" id="GO:0016887">
    <property type="term" value="F:ATP hydrolysis activity"/>
    <property type="evidence" value="ECO:0007669"/>
    <property type="project" value="InterPro"/>
</dbReference>
<feature type="domain" description="ABC transporter" evidence="4">
    <location>
        <begin position="2"/>
        <end position="231"/>
    </location>
</feature>
<dbReference type="InterPro" id="IPR003593">
    <property type="entry name" value="AAA+_ATPase"/>
</dbReference>
<dbReference type="PANTHER" id="PTHR42781">
    <property type="entry name" value="SPERMIDINE/PUTRESCINE IMPORT ATP-BINDING PROTEIN POTA"/>
    <property type="match status" value="1"/>
</dbReference>
<evidence type="ECO:0000259" key="4">
    <source>
        <dbReference type="PROSITE" id="PS50893"/>
    </source>
</evidence>
<dbReference type="PROSITE" id="PS50893">
    <property type="entry name" value="ABC_TRANSPORTER_2"/>
    <property type="match status" value="1"/>
</dbReference>
<dbReference type="PROSITE" id="PS00211">
    <property type="entry name" value="ABC_TRANSPORTER_1"/>
    <property type="match status" value="1"/>
</dbReference>
<evidence type="ECO:0000313" key="6">
    <source>
        <dbReference type="Proteomes" id="UP000422764"/>
    </source>
</evidence>